<feature type="active site" description="Cysteine persulfide intermediate" evidence="3">
    <location>
        <position position="137"/>
    </location>
</feature>
<dbReference type="GO" id="GO:0016783">
    <property type="term" value="F:sulfurtransferase activity"/>
    <property type="evidence" value="ECO:0007669"/>
    <property type="project" value="InterPro"/>
</dbReference>
<evidence type="ECO:0000313" key="4">
    <source>
        <dbReference type="EMBL" id="OEF30081.1"/>
    </source>
</evidence>
<dbReference type="GO" id="GO:0005737">
    <property type="term" value="C:cytoplasm"/>
    <property type="evidence" value="ECO:0007669"/>
    <property type="project" value="UniProtKB-SubCell"/>
</dbReference>
<accession>A0A1E5E6G6</accession>
<sequence length="298" mass="32450">MSCIAKLDDRMSEPSNNAIFPSSLHDVIVTSPVMRFRHNDELPESADPQQENFATETAVALMYNGISHTVLMCTAKHLEDLAIGFSLSEGIIDHARDIHDITLVNSAKGMELHITLSNRCIERLKQVRRSMAGRTGCGICGSESLDHVVRTLPSLAHTTILPWQKIDGILQQLNQRQLLNQITGATHAAAYVSSHGEVLAVREDIGRHIALDKLVGHIVRNKLSGGAILVTSRASFEMVQKTVSAGIEVLLAISAATSMAVELAQQSNLTLVGFCRPGRADAYTYPERLIVKPESSVI</sequence>
<name>A0A1E5E6G6_9VIBR</name>
<dbReference type="PANTHER" id="PTHR30592:SF1">
    <property type="entry name" value="SULFUR CARRIER PROTEIN FDHD"/>
    <property type="match status" value="1"/>
</dbReference>
<dbReference type="Gene3D" id="3.10.20.10">
    <property type="match status" value="1"/>
</dbReference>
<evidence type="ECO:0000256" key="3">
    <source>
        <dbReference type="HAMAP-Rule" id="MF_00187"/>
    </source>
</evidence>
<evidence type="ECO:0000256" key="1">
    <source>
        <dbReference type="ARBA" id="ARBA00022490"/>
    </source>
</evidence>
<dbReference type="PIRSF" id="PIRSF015626">
    <property type="entry name" value="FdhD"/>
    <property type="match status" value="1"/>
</dbReference>
<proteinExistence type="inferred from homology"/>
<dbReference type="AlphaFoldDB" id="A0A1E5E6G6"/>
<evidence type="ECO:0000313" key="5">
    <source>
        <dbReference type="Proteomes" id="UP000094070"/>
    </source>
</evidence>
<dbReference type="GO" id="GO:0097163">
    <property type="term" value="F:sulfur carrier activity"/>
    <property type="evidence" value="ECO:0007669"/>
    <property type="project" value="UniProtKB-UniRule"/>
</dbReference>
<feature type="binding site" evidence="3">
    <location>
        <begin position="274"/>
        <end position="279"/>
    </location>
    <ligand>
        <name>Mo-bis(molybdopterin guanine dinucleotide)</name>
        <dbReference type="ChEBI" id="CHEBI:60539"/>
    </ligand>
</feature>
<organism evidence="4 5">
    <name type="scientific">Vibrio rumoiensis 1S-45</name>
    <dbReference type="NCBI Taxonomy" id="1188252"/>
    <lineage>
        <taxon>Bacteria</taxon>
        <taxon>Pseudomonadati</taxon>
        <taxon>Pseudomonadota</taxon>
        <taxon>Gammaproteobacteria</taxon>
        <taxon>Vibrionales</taxon>
        <taxon>Vibrionaceae</taxon>
        <taxon>Vibrio</taxon>
    </lineage>
</organism>
<keyword evidence="5" id="KW-1185">Reference proteome</keyword>
<dbReference type="GO" id="GO:0006777">
    <property type="term" value="P:Mo-molybdopterin cofactor biosynthetic process"/>
    <property type="evidence" value="ECO:0007669"/>
    <property type="project" value="UniProtKB-UniRule"/>
</dbReference>
<dbReference type="PANTHER" id="PTHR30592">
    <property type="entry name" value="FORMATE DEHYDROGENASE"/>
    <property type="match status" value="1"/>
</dbReference>
<comment type="function">
    <text evidence="3">Required for formate dehydrogenase (FDH) activity. Acts as a sulfur carrier protein that transfers sulfur from IscS to the molybdenum cofactor prior to its insertion into FDH.</text>
</comment>
<dbReference type="Pfam" id="PF02634">
    <property type="entry name" value="FdhD-NarQ"/>
    <property type="match status" value="1"/>
</dbReference>
<dbReference type="EMBL" id="AJYK02000003">
    <property type="protein sequence ID" value="OEF30081.1"/>
    <property type="molecule type" value="Genomic_DNA"/>
</dbReference>
<dbReference type="InterPro" id="IPR016193">
    <property type="entry name" value="Cytidine_deaminase-like"/>
</dbReference>
<protein>
    <recommendedName>
        <fullName evidence="3">Sulfur carrier protein FdhD</fullName>
    </recommendedName>
</protein>
<keyword evidence="2 3" id="KW-0501">Molybdenum cofactor biosynthesis</keyword>
<dbReference type="eggNOG" id="COG1526">
    <property type="taxonomic scope" value="Bacteria"/>
</dbReference>
<comment type="caution">
    <text evidence="4">The sequence shown here is derived from an EMBL/GenBank/DDBJ whole genome shotgun (WGS) entry which is preliminary data.</text>
</comment>
<dbReference type="NCBIfam" id="TIGR00129">
    <property type="entry name" value="fdhD_narQ"/>
    <property type="match status" value="1"/>
</dbReference>
<comment type="subcellular location">
    <subcellularLocation>
        <location evidence="3">Cytoplasm</location>
    </subcellularLocation>
</comment>
<comment type="similarity">
    <text evidence="3">Belongs to the FdhD family.</text>
</comment>
<keyword evidence="1 3" id="KW-0963">Cytoplasm</keyword>
<dbReference type="STRING" id="1188252.A1QC_03575"/>
<dbReference type="HAMAP" id="MF_00187">
    <property type="entry name" value="FdhD"/>
    <property type="match status" value="1"/>
</dbReference>
<evidence type="ECO:0000256" key="2">
    <source>
        <dbReference type="ARBA" id="ARBA00023150"/>
    </source>
</evidence>
<dbReference type="RefSeq" id="WP_017025407.1">
    <property type="nucleotide sequence ID" value="NZ_AJYK02000003.1"/>
</dbReference>
<dbReference type="Gene3D" id="3.40.140.10">
    <property type="entry name" value="Cytidine Deaminase, domain 2"/>
    <property type="match status" value="1"/>
</dbReference>
<dbReference type="InterPro" id="IPR003786">
    <property type="entry name" value="FdhD"/>
</dbReference>
<dbReference type="Proteomes" id="UP000094070">
    <property type="component" value="Unassembled WGS sequence"/>
</dbReference>
<reference evidence="4 5" key="1">
    <citation type="journal article" date="2012" name="Science">
        <title>Ecological populations of bacteria act as socially cohesive units of antibiotic production and resistance.</title>
        <authorList>
            <person name="Cordero O.X."/>
            <person name="Wildschutte H."/>
            <person name="Kirkup B."/>
            <person name="Proehl S."/>
            <person name="Ngo L."/>
            <person name="Hussain F."/>
            <person name="Le Roux F."/>
            <person name="Mincer T."/>
            <person name="Polz M.F."/>
        </authorList>
    </citation>
    <scope>NUCLEOTIDE SEQUENCE [LARGE SCALE GENOMIC DNA]</scope>
    <source>
        <strain evidence="4 5">1S-45</strain>
    </source>
</reference>
<gene>
    <name evidence="3" type="primary">fdhD</name>
    <name evidence="4" type="ORF">A1QC_03575</name>
</gene>
<dbReference type="SUPFAM" id="SSF53927">
    <property type="entry name" value="Cytidine deaminase-like"/>
    <property type="match status" value="1"/>
</dbReference>